<comment type="caution">
    <text evidence="2">The sequence shown here is derived from an EMBL/GenBank/DDBJ whole genome shotgun (WGS) entry which is preliminary data.</text>
</comment>
<name>A0AA38FBD6_TAXCH</name>
<proteinExistence type="predicted"/>
<organism evidence="2 3">
    <name type="scientific">Taxus chinensis</name>
    <name type="common">Chinese yew</name>
    <name type="synonym">Taxus wallichiana var. chinensis</name>
    <dbReference type="NCBI Taxonomy" id="29808"/>
    <lineage>
        <taxon>Eukaryota</taxon>
        <taxon>Viridiplantae</taxon>
        <taxon>Streptophyta</taxon>
        <taxon>Embryophyta</taxon>
        <taxon>Tracheophyta</taxon>
        <taxon>Spermatophyta</taxon>
        <taxon>Pinopsida</taxon>
        <taxon>Pinidae</taxon>
        <taxon>Conifers II</taxon>
        <taxon>Cupressales</taxon>
        <taxon>Taxaceae</taxon>
        <taxon>Taxus</taxon>
    </lineage>
</organism>
<dbReference type="AlphaFoldDB" id="A0AA38FBD6"/>
<sequence>STSTCRESVTNQGDESEGNDGICHLKGKKIPKGLVFLERLFDKHDRFVKKKRRDDPDSSPETEP</sequence>
<dbReference type="Proteomes" id="UP000824469">
    <property type="component" value="Unassembled WGS sequence"/>
</dbReference>
<feature type="non-terminal residue" evidence="2">
    <location>
        <position position="1"/>
    </location>
</feature>
<evidence type="ECO:0000313" key="3">
    <source>
        <dbReference type="Proteomes" id="UP000824469"/>
    </source>
</evidence>
<protein>
    <submittedName>
        <fullName evidence="2">Uncharacterized protein</fullName>
    </submittedName>
</protein>
<evidence type="ECO:0000256" key="1">
    <source>
        <dbReference type="SAM" id="MobiDB-lite"/>
    </source>
</evidence>
<evidence type="ECO:0000313" key="2">
    <source>
        <dbReference type="EMBL" id="KAH9299694.1"/>
    </source>
</evidence>
<gene>
    <name evidence="2" type="ORF">KI387_031376</name>
</gene>
<accession>A0AA38FBD6</accession>
<feature type="non-terminal residue" evidence="2">
    <location>
        <position position="64"/>
    </location>
</feature>
<feature type="compositionally biased region" description="Polar residues" evidence="1">
    <location>
        <begin position="1"/>
        <end position="13"/>
    </location>
</feature>
<feature type="region of interest" description="Disordered" evidence="1">
    <location>
        <begin position="1"/>
        <end position="24"/>
    </location>
</feature>
<keyword evidence="3" id="KW-1185">Reference proteome</keyword>
<reference evidence="2 3" key="1">
    <citation type="journal article" date="2021" name="Nat. Plants">
        <title>The Taxus genome provides insights into paclitaxel biosynthesis.</title>
        <authorList>
            <person name="Xiong X."/>
            <person name="Gou J."/>
            <person name="Liao Q."/>
            <person name="Li Y."/>
            <person name="Zhou Q."/>
            <person name="Bi G."/>
            <person name="Li C."/>
            <person name="Du R."/>
            <person name="Wang X."/>
            <person name="Sun T."/>
            <person name="Guo L."/>
            <person name="Liang H."/>
            <person name="Lu P."/>
            <person name="Wu Y."/>
            <person name="Zhang Z."/>
            <person name="Ro D.K."/>
            <person name="Shang Y."/>
            <person name="Huang S."/>
            <person name="Yan J."/>
        </authorList>
    </citation>
    <scope>NUCLEOTIDE SEQUENCE [LARGE SCALE GENOMIC DNA]</scope>
    <source>
        <strain evidence="2">Ta-2019</strain>
    </source>
</reference>
<dbReference type="EMBL" id="JAHRHJ020000010">
    <property type="protein sequence ID" value="KAH9299694.1"/>
    <property type="molecule type" value="Genomic_DNA"/>
</dbReference>